<evidence type="ECO:0000313" key="5">
    <source>
        <dbReference type="EMBL" id="MDU0114244.1"/>
    </source>
</evidence>
<dbReference type="SUPFAM" id="SSF48452">
    <property type="entry name" value="TPR-like"/>
    <property type="match status" value="1"/>
</dbReference>
<dbReference type="PANTHER" id="PTHR45586">
    <property type="entry name" value="TPR REPEAT-CONTAINING PROTEIN PA4667"/>
    <property type="match status" value="1"/>
</dbReference>
<dbReference type="InterPro" id="IPR051012">
    <property type="entry name" value="CellSynth/LPSAsmb/PSIAsmb"/>
</dbReference>
<dbReference type="EMBL" id="JAWCUA010000010">
    <property type="protein sequence ID" value="MDU0114244.1"/>
    <property type="molecule type" value="Genomic_DNA"/>
</dbReference>
<reference evidence="5 6" key="1">
    <citation type="submission" date="2023-10" db="EMBL/GenBank/DDBJ databases">
        <title>Psychrosphaera aquimaarina strain SW33 isolated from seawater.</title>
        <authorList>
            <person name="Bayburt H."/>
            <person name="Kim J.M."/>
            <person name="Choi B.J."/>
            <person name="Jeon C.O."/>
        </authorList>
    </citation>
    <scope>NUCLEOTIDE SEQUENCE [LARGE SCALE GENOMIC DNA]</scope>
    <source>
        <strain evidence="5 6">KCTC 52743</strain>
    </source>
</reference>
<sequence length="388" mass="44300">MKYLGCILFLSIVVVTGCAQTNQQLSALPHSIYLDDQFEKDITIETPEDIFFVSKPMRNYVKTRLLPVSGTTLKAKQLIKDYFSEQEMNIGYAHDANFTASQTFEKRIANCLSLTILSYVLVKEAGLSASFIDVEIEENWNQVNGISMLNGHVNLRVFAKKQSHLTDFLDRTVTIDFVPLINIPVISSQILTKDQIIALYYNNIGGESLALGDIDKAYVYLSEATKYAPDNAAIWGNLASLYRQSGHLVEAETIYNHAMKLDPNSLNLRENLAVLYKNTDRIAQANQIIDEVNKQRQLNPYYQSMLAEESYYKNEYKASISYYKKAIRLKKTEHNFYFGLAKSYLMLNDFDNADRYLARAKSMSTENKQKQQYQSKINALNNITAKVH</sequence>
<feature type="chain" id="PRO_5045332069" evidence="4">
    <location>
        <begin position="20"/>
        <end position="388"/>
    </location>
</feature>
<dbReference type="InterPro" id="IPR019734">
    <property type="entry name" value="TPR_rpt"/>
</dbReference>
<proteinExistence type="predicted"/>
<accession>A0ABU3R3J2</accession>
<feature type="repeat" description="TPR" evidence="3">
    <location>
        <begin position="232"/>
        <end position="265"/>
    </location>
</feature>
<evidence type="ECO:0000256" key="1">
    <source>
        <dbReference type="ARBA" id="ARBA00022737"/>
    </source>
</evidence>
<keyword evidence="6" id="KW-1185">Reference proteome</keyword>
<evidence type="ECO:0000256" key="4">
    <source>
        <dbReference type="SAM" id="SignalP"/>
    </source>
</evidence>
<dbReference type="SMART" id="SM00028">
    <property type="entry name" value="TPR"/>
    <property type="match status" value="4"/>
</dbReference>
<feature type="signal peptide" evidence="4">
    <location>
        <begin position="1"/>
        <end position="19"/>
    </location>
</feature>
<protein>
    <submittedName>
        <fullName evidence="5">Tetratricopeptide repeat protein</fullName>
    </submittedName>
</protein>
<feature type="repeat" description="TPR" evidence="3">
    <location>
        <begin position="198"/>
        <end position="231"/>
    </location>
</feature>
<organism evidence="5 6">
    <name type="scientific">Psychrosphaera aquimarina</name>
    <dbReference type="NCBI Taxonomy" id="2044854"/>
    <lineage>
        <taxon>Bacteria</taxon>
        <taxon>Pseudomonadati</taxon>
        <taxon>Pseudomonadota</taxon>
        <taxon>Gammaproteobacteria</taxon>
        <taxon>Alteromonadales</taxon>
        <taxon>Pseudoalteromonadaceae</taxon>
        <taxon>Psychrosphaera</taxon>
    </lineage>
</organism>
<dbReference type="PROSITE" id="PS51257">
    <property type="entry name" value="PROKAR_LIPOPROTEIN"/>
    <property type="match status" value="1"/>
</dbReference>
<name>A0ABU3R3J2_9GAMM</name>
<dbReference type="Pfam" id="PF14559">
    <property type="entry name" value="TPR_19"/>
    <property type="match status" value="1"/>
</dbReference>
<evidence type="ECO:0000256" key="3">
    <source>
        <dbReference type="PROSITE-ProRule" id="PRU00339"/>
    </source>
</evidence>
<evidence type="ECO:0000256" key="2">
    <source>
        <dbReference type="ARBA" id="ARBA00022803"/>
    </source>
</evidence>
<gene>
    <name evidence="5" type="ORF">RT723_14845</name>
</gene>
<dbReference type="Gene3D" id="1.25.40.10">
    <property type="entry name" value="Tetratricopeptide repeat domain"/>
    <property type="match status" value="1"/>
</dbReference>
<keyword evidence="2 3" id="KW-0802">TPR repeat</keyword>
<evidence type="ECO:0000313" key="6">
    <source>
        <dbReference type="Proteomes" id="UP001257914"/>
    </source>
</evidence>
<dbReference type="PANTHER" id="PTHR45586:SF1">
    <property type="entry name" value="LIPOPOLYSACCHARIDE ASSEMBLY PROTEIN B"/>
    <property type="match status" value="1"/>
</dbReference>
<dbReference type="RefSeq" id="WP_315947867.1">
    <property type="nucleotide sequence ID" value="NZ_JAWCUA010000010.1"/>
</dbReference>
<dbReference type="PROSITE" id="PS50005">
    <property type="entry name" value="TPR"/>
    <property type="match status" value="2"/>
</dbReference>
<keyword evidence="4" id="KW-0732">Signal</keyword>
<keyword evidence="1" id="KW-0677">Repeat</keyword>
<dbReference type="InterPro" id="IPR011990">
    <property type="entry name" value="TPR-like_helical_dom_sf"/>
</dbReference>
<comment type="caution">
    <text evidence="5">The sequence shown here is derived from an EMBL/GenBank/DDBJ whole genome shotgun (WGS) entry which is preliminary data.</text>
</comment>
<dbReference type="Proteomes" id="UP001257914">
    <property type="component" value="Unassembled WGS sequence"/>
</dbReference>